<gene>
    <name evidence="1" type="ORF">E2C01_042236</name>
</gene>
<dbReference type="AlphaFoldDB" id="A0A5B7FU24"/>
<name>A0A5B7FU24_PORTR</name>
<dbReference type="EMBL" id="VSRR010008293">
    <property type="protein sequence ID" value="MPC48463.1"/>
    <property type="molecule type" value="Genomic_DNA"/>
</dbReference>
<accession>A0A5B7FU24</accession>
<dbReference type="Proteomes" id="UP000324222">
    <property type="component" value="Unassembled WGS sequence"/>
</dbReference>
<comment type="caution">
    <text evidence="1">The sequence shown here is derived from an EMBL/GenBank/DDBJ whole genome shotgun (WGS) entry which is preliminary data.</text>
</comment>
<sequence>MCAIGSDGSLSAQVQILSTVRVATGNGQRFPSGSKYATDLLGVESEARLWETELFCLTDDQHPWGLSHPSRPKVSSVVTMTGADAWLEISKEPQSKK</sequence>
<evidence type="ECO:0000313" key="2">
    <source>
        <dbReference type="Proteomes" id="UP000324222"/>
    </source>
</evidence>
<reference evidence="1 2" key="1">
    <citation type="submission" date="2019-05" db="EMBL/GenBank/DDBJ databases">
        <title>Another draft genome of Portunus trituberculatus and its Hox gene families provides insights of decapod evolution.</title>
        <authorList>
            <person name="Jeong J.-H."/>
            <person name="Song I."/>
            <person name="Kim S."/>
            <person name="Choi T."/>
            <person name="Kim D."/>
            <person name="Ryu S."/>
            <person name="Kim W."/>
        </authorList>
    </citation>
    <scope>NUCLEOTIDE SEQUENCE [LARGE SCALE GENOMIC DNA]</scope>
    <source>
        <tissue evidence="1">Muscle</tissue>
    </source>
</reference>
<organism evidence="1 2">
    <name type="scientific">Portunus trituberculatus</name>
    <name type="common">Swimming crab</name>
    <name type="synonym">Neptunus trituberculatus</name>
    <dbReference type="NCBI Taxonomy" id="210409"/>
    <lineage>
        <taxon>Eukaryota</taxon>
        <taxon>Metazoa</taxon>
        <taxon>Ecdysozoa</taxon>
        <taxon>Arthropoda</taxon>
        <taxon>Crustacea</taxon>
        <taxon>Multicrustacea</taxon>
        <taxon>Malacostraca</taxon>
        <taxon>Eumalacostraca</taxon>
        <taxon>Eucarida</taxon>
        <taxon>Decapoda</taxon>
        <taxon>Pleocyemata</taxon>
        <taxon>Brachyura</taxon>
        <taxon>Eubrachyura</taxon>
        <taxon>Portunoidea</taxon>
        <taxon>Portunidae</taxon>
        <taxon>Portuninae</taxon>
        <taxon>Portunus</taxon>
    </lineage>
</organism>
<evidence type="ECO:0000313" key="1">
    <source>
        <dbReference type="EMBL" id="MPC48463.1"/>
    </source>
</evidence>
<protein>
    <submittedName>
        <fullName evidence="1">Uncharacterized protein</fullName>
    </submittedName>
</protein>
<keyword evidence="2" id="KW-1185">Reference proteome</keyword>
<proteinExistence type="predicted"/>